<name>A0ACB9PXU8_BAUVA</name>
<sequence length="241" mass="27435">MGSNRSVGSAKERLRWTAELHDQFVEAVNRLGGPDSATPKGILKVMGVEELNIFHVKSHLQKYRMSKLVPESTTKGKAERRTISDILPNFSAICAIQLKEALETQLGVQKQLNEEIEVQRSLKLKFEAIGRYMEGMTKNFQNREAMTRKRCKPTSPSSLPSLCEDSESNCYKDCESDSEIHIEEEQSRARKKLRIDQENDLETSFKVASPTSSDQFYHQSWNLSWSQIASCQSPLIPSFLF</sequence>
<evidence type="ECO:0000313" key="1">
    <source>
        <dbReference type="EMBL" id="KAI4353363.1"/>
    </source>
</evidence>
<accession>A0ACB9PXU8</accession>
<dbReference type="EMBL" id="CM039427">
    <property type="protein sequence ID" value="KAI4353363.1"/>
    <property type="molecule type" value="Genomic_DNA"/>
</dbReference>
<keyword evidence="2" id="KW-1185">Reference proteome</keyword>
<dbReference type="Proteomes" id="UP000828941">
    <property type="component" value="Chromosome 2"/>
</dbReference>
<gene>
    <name evidence="1" type="ORF">L6164_002321</name>
</gene>
<evidence type="ECO:0000313" key="2">
    <source>
        <dbReference type="Proteomes" id="UP000828941"/>
    </source>
</evidence>
<proteinExistence type="predicted"/>
<protein>
    <submittedName>
        <fullName evidence="1">Uncharacterized protein</fullName>
    </submittedName>
</protein>
<reference evidence="1 2" key="1">
    <citation type="journal article" date="2022" name="DNA Res.">
        <title>Chromosomal-level genome assembly of the orchid tree Bauhinia variegata (Leguminosae; Cercidoideae) supports the allotetraploid origin hypothesis of Bauhinia.</title>
        <authorList>
            <person name="Zhong Y."/>
            <person name="Chen Y."/>
            <person name="Zheng D."/>
            <person name="Pang J."/>
            <person name="Liu Y."/>
            <person name="Luo S."/>
            <person name="Meng S."/>
            <person name="Qian L."/>
            <person name="Wei D."/>
            <person name="Dai S."/>
            <person name="Zhou R."/>
        </authorList>
    </citation>
    <scope>NUCLEOTIDE SEQUENCE [LARGE SCALE GENOMIC DNA]</scope>
    <source>
        <strain evidence="1">BV-YZ2020</strain>
    </source>
</reference>
<organism evidence="1 2">
    <name type="scientific">Bauhinia variegata</name>
    <name type="common">Purple orchid tree</name>
    <name type="synonym">Phanera variegata</name>
    <dbReference type="NCBI Taxonomy" id="167791"/>
    <lineage>
        <taxon>Eukaryota</taxon>
        <taxon>Viridiplantae</taxon>
        <taxon>Streptophyta</taxon>
        <taxon>Embryophyta</taxon>
        <taxon>Tracheophyta</taxon>
        <taxon>Spermatophyta</taxon>
        <taxon>Magnoliopsida</taxon>
        <taxon>eudicotyledons</taxon>
        <taxon>Gunneridae</taxon>
        <taxon>Pentapetalae</taxon>
        <taxon>rosids</taxon>
        <taxon>fabids</taxon>
        <taxon>Fabales</taxon>
        <taxon>Fabaceae</taxon>
        <taxon>Cercidoideae</taxon>
        <taxon>Cercideae</taxon>
        <taxon>Bauhiniinae</taxon>
        <taxon>Bauhinia</taxon>
    </lineage>
</organism>
<comment type="caution">
    <text evidence="1">The sequence shown here is derived from an EMBL/GenBank/DDBJ whole genome shotgun (WGS) entry which is preliminary data.</text>
</comment>